<accession>A0ACA9PJJ5</accession>
<reference evidence="1" key="1">
    <citation type="submission" date="2021-06" db="EMBL/GenBank/DDBJ databases">
        <authorList>
            <person name="Kallberg Y."/>
            <person name="Tangrot J."/>
            <person name="Rosling A."/>
        </authorList>
    </citation>
    <scope>NUCLEOTIDE SEQUENCE</scope>
    <source>
        <strain evidence="1">IL203A</strain>
    </source>
</reference>
<feature type="non-terminal residue" evidence="1">
    <location>
        <position position="83"/>
    </location>
</feature>
<protein>
    <submittedName>
        <fullName evidence="1">6272_t:CDS:1</fullName>
    </submittedName>
</protein>
<gene>
    <name evidence="1" type="ORF">DHETER_LOCUS12183</name>
</gene>
<proteinExistence type="predicted"/>
<comment type="caution">
    <text evidence="1">The sequence shown here is derived from an EMBL/GenBank/DDBJ whole genome shotgun (WGS) entry which is preliminary data.</text>
</comment>
<dbReference type="Proteomes" id="UP000789702">
    <property type="component" value="Unassembled WGS sequence"/>
</dbReference>
<keyword evidence="2" id="KW-1185">Reference proteome</keyword>
<sequence length="83" mass="9482">VALKRDSMSPESELLFGISNILDDIRKKAQKSSKLKSELKEYTSGVKEILNSRTERLQLKNNQFKHFLPASEEAIAEIFEVNT</sequence>
<name>A0ACA9PJJ5_9GLOM</name>
<evidence type="ECO:0000313" key="1">
    <source>
        <dbReference type="EMBL" id="CAG8709513.1"/>
    </source>
</evidence>
<evidence type="ECO:0000313" key="2">
    <source>
        <dbReference type="Proteomes" id="UP000789702"/>
    </source>
</evidence>
<dbReference type="EMBL" id="CAJVPU010029062">
    <property type="protein sequence ID" value="CAG8709513.1"/>
    <property type="molecule type" value="Genomic_DNA"/>
</dbReference>
<organism evidence="1 2">
    <name type="scientific">Dentiscutata heterogama</name>
    <dbReference type="NCBI Taxonomy" id="1316150"/>
    <lineage>
        <taxon>Eukaryota</taxon>
        <taxon>Fungi</taxon>
        <taxon>Fungi incertae sedis</taxon>
        <taxon>Mucoromycota</taxon>
        <taxon>Glomeromycotina</taxon>
        <taxon>Glomeromycetes</taxon>
        <taxon>Diversisporales</taxon>
        <taxon>Gigasporaceae</taxon>
        <taxon>Dentiscutata</taxon>
    </lineage>
</organism>
<feature type="non-terminal residue" evidence="1">
    <location>
        <position position="1"/>
    </location>
</feature>